<evidence type="ECO:0000313" key="1">
    <source>
        <dbReference type="EMBL" id="VDP79494.1"/>
    </source>
</evidence>
<organism evidence="3">
    <name type="scientific">Echinostoma caproni</name>
    <dbReference type="NCBI Taxonomy" id="27848"/>
    <lineage>
        <taxon>Eukaryota</taxon>
        <taxon>Metazoa</taxon>
        <taxon>Spiralia</taxon>
        <taxon>Lophotrochozoa</taxon>
        <taxon>Platyhelminthes</taxon>
        <taxon>Trematoda</taxon>
        <taxon>Digenea</taxon>
        <taxon>Plagiorchiida</taxon>
        <taxon>Echinostomata</taxon>
        <taxon>Echinostomatoidea</taxon>
        <taxon>Echinostomatidae</taxon>
        <taxon>Echinostoma</taxon>
    </lineage>
</organism>
<dbReference type="Proteomes" id="UP000272942">
    <property type="component" value="Unassembled WGS sequence"/>
</dbReference>
<accession>A0A183AIR2</accession>
<keyword evidence="2" id="KW-1185">Reference proteome</keyword>
<dbReference type="WBParaSite" id="ECPE_0000686001-mRNA-1">
    <property type="protein sequence ID" value="ECPE_0000686001-mRNA-1"/>
    <property type="gene ID" value="ECPE_0000686001"/>
</dbReference>
<protein>
    <submittedName>
        <fullName evidence="1 3">Uncharacterized protein</fullName>
    </submittedName>
</protein>
<proteinExistence type="predicted"/>
<dbReference type="OrthoDB" id="6241907at2759"/>
<dbReference type="AlphaFoldDB" id="A0A183AIR2"/>
<name>A0A183AIR2_9TREM</name>
<gene>
    <name evidence="1" type="ORF">ECPE_LOCUS6847</name>
</gene>
<evidence type="ECO:0000313" key="3">
    <source>
        <dbReference type="WBParaSite" id="ECPE_0000686001-mRNA-1"/>
    </source>
</evidence>
<sequence>MTLHPQKESDLAVLDPRAPTDTCLPGLHAFRERVRIRCTAVHSPTRTNNGLVGLNRVSCQPNHGSDQALVQQTLLYEAQIGYPAQSSGLQSSWTASSDFGVDECGLKGKQLDACVYVLCPGEFHDCYRLYEVGLGCELSN</sequence>
<dbReference type="EMBL" id="UZAN01043885">
    <property type="protein sequence ID" value="VDP79494.1"/>
    <property type="molecule type" value="Genomic_DNA"/>
</dbReference>
<reference evidence="3" key="1">
    <citation type="submission" date="2016-06" db="UniProtKB">
        <authorList>
            <consortium name="WormBaseParasite"/>
        </authorList>
    </citation>
    <scope>IDENTIFICATION</scope>
</reference>
<evidence type="ECO:0000313" key="2">
    <source>
        <dbReference type="Proteomes" id="UP000272942"/>
    </source>
</evidence>
<reference evidence="1 2" key="2">
    <citation type="submission" date="2018-11" db="EMBL/GenBank/DDBJ databases">
        <authorList>
            <consortium name="Pathogen Informatics"/>
        </authorList>
    </citation>
    <scope>NUCLEOTIDE SEQUENCE [LARGE SCALE GENOMIC DNA]</scope>
    <source>
        <strain evidence="1 2">Egypt</strain>
    </source>
</reference>